<feature type="compositionally biased region" description="Polar residues" evidence="1">
    <location>
        <begin position="38"/>
        <end position="73"/>
    </location>
</feature>
<sequence>MLSVPGESSSRRYHPPHSPASSHGRFSSAGSSRDAPFGTSSGDIPLQQLITGAASSKPSRPLHTSTSNLSLQSWPGHPRQPPKRQRRHIDDHVLALSVTITLAILVLIGVPLGAVLPQRYVVPLPINVIVPFYVYPDQDAWDRMFQAAIKHPETNFTVIVSVDHGPSPSAWPPGAYLAPIKRLNTLPNVQAIGYVDTDYGSRDGEKVRKEISTYAGWNNTDLAISGIFFDHTPAEDVDDARIYLKNVSATVRHTEGFLEPTIVVHNPGKVPAANMTNYHADVTVVFEGAYKDMLTRDETKAQLRELGGSRHDYAEVIHSVPRTMSRGGIRRIINGARRNIGWLFVTDRMGDNKYEWYSDRWEEFLNLTF</sequence>
<protein>
    <recommendedName>
        <fullName evidence="5">Cell surface spherulin 4-like protein</fullName>
    </recommendedName>
</protein>
<dbReference type="AlphaFoldDB" id="A0A9P4PWT1"/>
<evidence type="ECO:0000256" key="1">
    <source>
        <dbReference type="SAM" id="MobiDB-lite"/>
    </source>
</evidence>
<dbReference type="OrthoDB" id="5342184at2759"/>
<evidence type="ECO:0000313" key="4">
    <source>
        <dbReference type="Proteomes" id="UP000799764"/>
    </source>
</evidence>
<organism evidence="3 4">
    <name type="scientific">Karstenula rhodostoma CBS 690.94</name>
    <dbReference type="NCBI Taxonomy" id="1392251"/>
    <lineage>
        <taxon>Eukaryota</taxon>
        <taxon>Fungi</taxon>
        <taxon>Dikarya</taxon>
        <taxon>Ascomycota</taxon>
        <taxon>Pezizomycotina</taxon>
        <taxon>Dothideomycetes</taxon>
        <taxon>Pleosporomycetidae</taxon>
        <taxon>Pleosporales</taxon>
        <taxon>Massarineae</taxon>
        <taxon>Didymosphaeriaceae</taxon>
        <taxon>Karstenula</taxon>
    </lineage>
</organism>
<feature type="transmembrane region" description="Helical" evidence="2">
    <location>
        <begin position="93"/>
        <end position="116"/>
    </location>
</feature>
<reference evidence="3" key="1">
    <citation type="journal article" date="2020" name="Stud. Mycol.">
        <title>101 Dothideomycetes genomes: a test case for predicting lifestyles and emergence of pathogens.</title>
        <authorList>
            <person name="Haridas S."/>
            <person name="Albert R."/>
            <person name="Binder M."/>
            <person name="Bloem J."/>
            <person name="Labutti K."/>
            <person name="Salamov A."/>
            <person name="Andreopoulos B."/>
            <person name="Baker S."/>
            <person name="Barry K."/>
            <person name="Bills G."/>
            <person name="Bluhm B."/>
            <person name="Cannon C."/>
            <person name="Castanera R."/>
            <person name="Culley D."/>
            <person name="Daum C."/>
            <person name="Ezra D."/>
            <person name="Gonzalez J."/>
            <person name="Henrissat B."/>
            <person name="Kuo A."/>
            <person name="Liang C."/>
            <person name="Lipzen A."/>
            <person name="Lutzoni F."/>
            <person name="Magnuson J."/>
            <person name="Mondo S."/>
            <person name="Nolan M."/>
            <person name="Ohm R."/>
            <person name="Pangilinan J."/>
            <person name="Park H.-J."/>
            <person name="Ramirez L."/>
            <person name="Alfaro M."/>
            <person name="Sun H."/>
            <person name="Tritt A."/>
            <person name="Yoshinaga Y."/>
            <person name="Zwiers L.-H."/>
            <person name="Turgeon B."/>
            <person name="Goodwin S."/>
            <person name="Spatafora J."/>
            <person name="Crous P."/>
            <person name="Grigoriev I."/>
        </authorList>
    </citation>
    <scope>NUCLEOTIDE SEQUENCE</scope>
    <source>
        <strain evidence="3">CBS 690.94</strain>
    </source>
</reference>
<comment type="caution">
    <text evidence="3">The sequence shown here is derived from an EMBL/GenBank/DDBJ whole genome shotgun (WGS) entry which is preliminary data.</text>
</comment>
<feature type="compositionally biased region" description="Low complexity" evidence="1">
    <location>
        <begin position="19"/>
        <end position="33"/>
    </location>
</feature>
<dbReference type="InterPro" id="IPR021986">
    <property type="entry name" value="Spherulin4"/>
</dbReference>
<dbReference type="Pfam" id="PF12138">
    <property type="entry name" value="Spherulin4"/>
    <property type="match status" value="1"/>
</dbReference>
<gene>
    <name evidence="3" type="ORF">P171DRAFT_376037</name>
</gene>
<keyword evidence="2" id="KW-0812">Transmembrane</keyword>
<dbReference type="Proteomes" id="UP000799764">
    <property type="component" value="Unassembled WGS sequence"/>
</dbReference>
<dbReference type="PANTHER" id="PTHR35040:SF7">
    <property type="entry name" value="FIBRONECTIN TYPE-III DOMAIN-CONTAINING PROTEIN-RELATED"/>
    <property type="match status" value="1"/>
</dbReference>
<name>A0A9P4PWT1_9PLEO</name>
<dbReference type="PANTHER" id="PTHR35040">
    <property type="match status" value="1"/>
</dbReference>
<keyword evidence="4" id="KW-1185">Reference proteome</keyword>
<keyword evidence="2" id="KW-0472">Membrane</keyword>
<feature type="region of interest" description="Disordered" evidence="1">
    <location>
        <begin position="1"/>
        <end position="86"/>
    </location>
</feature>
<evidence type="ECO:0008006" key="5">
    <source>
        <dbReference type="Google" id="ProtNLM"/>
    </source>
</evidence>
<keyword evidence="2" id="KW-1133">Transmembrane helix</keyword>
<evidence type="ECO:0000313" key="3">
    <source>
        <dbReference type="EMBL" id="KAF2451677.1"/>
    </source>
</evidence>
<evidence type="ECO:0000256" key="2">
    <source>
        <dbReference type="SAM" id="Phobius"/>
    </source>
</evidence>
<accession>A0A9P4PWT1</accession>
<proteinExistence type="predicted"/>
<dbReference type="EMBL" id="MU001492">
    <property type="protein sequence ID" value="KAF2451677.1"/>
    <property type="molecule type" value="Genomic_DNA"/>
</dbReference>